<dbReference type="InterPro" id="IPR027558">
    <property type="entry name" value="Pre_pil_HX9DG_C"/>
</dbReference>
<dbReference type="KEGG" id="lpav:PLANPX_5215"/>
<dbReference type="NCBIfam" id="TIGR04294">
    <property type="entry name" value="pre_pil_HX9DG"/>
    <property type="match status" value="1"/>
</dbReference>
<evidence type="ECO:0000259" key="2">
    <source>
        <dbReference type="Pfam" id="PF07596"/>
    </source>
</evidence>
<keyword evidence="1" id="KW-1133">Transmembrane helix</keyword>
<gene>
    <name evidence="3" type="ORF">PLANPX_5215</name>
</gene>
<dbReference type="PANTHER" id="PTHR30093">
    <property type="entry name" value="GENERAL SECRETION PATHWAY PROTEIN G"/>
    <property type="match status" value="1"/>
</dbReference>
<organism evidence="3 4">
    <name type="scientific">Lacipirellula parvula</name>
    <dbReference type="NCBI Taxonomy" id="2650471"/>
    <lineage>
        <taxon>Bacteria</taxon>
        <taxon>Pseudomonadati</taxon>
        <taxon>Planctomycetota</taxon>
        <taxon>Planctomycetia</taxon>
        <taxon>Pirellulales</taxon>
        <taxon>Lacipirellulaceae</taxon>
        <taxon>Lacipirellula</taxon>
    </lineage>
</organism>
<feature type="domain" description="DUF1559" evidence="2">
    <location>
        <begin position="50"/>
        <end position="350"/>
    </location>
</feature>
<dbReference type="Pfam" id="PF07596">
    <property type="entry name" value="SBP_bac_10"/>
    <property type="match status" value="1"/>
</dbReference>
<dbReference type="PANTHER" id="PTHR30093:SF2">
    <property type="entry name" value="TYPE II SECRETION SYSTEM PROTEIN H"/>
    <property type="match status" value="1"/>
</dbReference>
<keyword evidence="1" id="KW-0472">Membrane</keyword>
<dbReference type="SUPFAM" id="SSF54523">
    <property type="entry name" value="Pili subunits"/>
    <property type="match status" value="1"/>
</dbReference>
<sequence length="370" mass="39989">MENRLKANLKNAHCRGSEQPNSHSGFTLVELLVVIAIIGVLIALLLPAVQAAREAARRSQCANNIRQLAIAAQDYHGAKNEFPLGMEMMPGLNTTRATMFVRLLPYVEQNALYQKWDFNPTGSGQFPSKSITNNLATSLAATLIPSFVCPSDQFAENPYLMPGSTPQAFPSQTAAGAAIGYYSGTSYAGNYGEGSYYTQYSQFRIRPSGIFFLTGPDAALTTGLHVLADDHRNLPPVRIAAVTDGTSSTLMFGEKYHYDEFFDSWTSGNSGLKMHQVSAWAWTGGMKGTAHIFGSSAVPINQTARHYTSSPNDIQAQDRRFNGWGSGHVGGVTFAFCDSSVRFIADAIDQVTLVGLSTRAGEEIVQAGAY</sequence>
<dbReference type="Gene3D" id="3.30.700.10">
    <property type="entry name" value="Glycoprotein, Type 4 Pilin"/>
    <property type="match status" value="1"/>
</dbReference>
<dbReference type="InterPro" id="IPR045584">
    <property type="entry name" value="Pilin-like"/>
</dbReference>
<proteinExistence type="predicted"/>
<keyword evidence="4" id="KW-1185">Reference proteome</keyword>
<accession>A0A5K7XM18</accession>
<dbReference type="InterPro" id="IPR012902">
    <property type="entry name" value="N_methyl_site"/>
</dbReference>
<dbReference type="InterPro" id="IPR011453">
    <property type="entry name" value="DUF1559"/>
</dbReference>
<evidence type="ECO:0000256" key="1">
    <source>
        <dbReference type="SAM" id="Phobius"/>
    </source>
</evidence>
<keyword evidence="1" id="KW-0812">Transmembrane</keyword>
<protein>
    <recommendedName>
        <fullName evidence="2">DUF1559 domain-containing protein</fullName>
    </recommendedName>
</protein>
<feature type="transmembrane region" description="Helical" evidence="1">
    <location>
        <begin position="26"/>
        <end position="49"/>
    </location>
</feature>
<dbReference type="NCBIfam" id="TIGR02532">
    <property type="entry name" value="IV_pilin_GFxxxE"/>
    <property type="match status" value="1"/>
</dbReference>
<name>A0A5K7XM18_9BACT</name>
<dbReference type="Proteomes" id="UP000326837">
    <property type="component" value="Chromosome"/>
</dbReference>
<dbReference type="EMBL" id="AP021861">
    <property type="protein sequence ID" value="BBO35603.1"/>
    <property type="molecule type" value="Genomic_DNA"/>
</dbReference>
<dbReference type="AlphaFoldDB" id="A0A5K7XM18"/>
<reference evidence="4" key="1">
    <citation type="submission" date="2019-10" db="EMBL/GenBank/DDBJ databases">
        <title>Lacipirellula parvula gen. nov., sp. nov., representing a lineage of planctomycetes widespread in freshwater anoxic habitats, and description of the family Lacipirellulaceae.</title>
        <authorList>
            <person name="Dedysh S.N."/>
            <person name="Kulichevskaya I.S."/>
            <person name="Beletsky A.V."/>
            <person name="Rakitin A.L."/>
            <person name="Mardanov A.V."/>
            <person name="Ivanova A.A."/>
            <person name="Saltykova V.X."/>
            <person name="Rijpstra W.I.C."/>
            <person name="Sinninghe Damste J.S."/>
            <person name="Ravin N.V."/>
        </authorList>
    </citation>
    <scope>NUCLEOTIDE SEQUENCE [LARGE SCALE GENOMIC DNA]</scope>
    <source>
        <strain evidence="4">PX69</strain>
    </source>
</reference>
<dbReference type="Pfam" id="PF07963">
    <property type="entry name" value="N_methyl"/>
    <property type="match status" value="1"/>
</dbReference>
<evidence type="ECO:0000313" key="3">
    <source>
        <dbReference type="EMBL" id="BBO35603.1"/>
    </source>
</evidence>
<evidence type="ECO:0000313" key="4">
    <source>
        <dbReference type="Proteomes" id="UP000326837"/>
    </source>
</evidence>
<dbReference type="PROSITE" id="PS00409">
    <property type="entry name" value="PROKAR_NTER_METHYL"/>
    <property type="match status" value="1"/>
</dbReference>